<gene>
    <name evidence="1" type="ORF">GCM10023338_12220</name>
</gene>
<protein>
    <recommendedName>
        <fullName evidence="3">Phage tail protein</fullName>
    </recommendedName>
</protein>
<sequence>MNISMMWGLFPFSVKTMPHEEYEKTTTFKYAENNRVGKSNSLQFMGKGNDEITLKGVLFPMITGGRHVVDLFKVQCELGIAFPLIESSGRIHGTFVCTSIVETCKYLESNNAPNRIDFTISFKRSGDDILDYASIITTQLVSLI</sequence>
<dbReference type="InterPro" id="IPR009734">
    <property type="entry name" value="Myoviridae_GpU"/>
</dbReference>
<organism evidence="1 2">
    <name type="scientific">Wohlfahrtiimonas larvae</name>
    <dbReference type="NCBI Taxonomy" id="1157986"/>
    <lineage>
        <taxon>Bacteria</taxon>
        <taxon>Pseudomonadati</taxon>
        <taxon>Pseudomonadota</taxon>
        <taxon>Gammaproteobacteria</taxon>
        <taxon>Cardiobacteriales</taxon>
        <taxon>Ignatzschineriaceae</taxon>
        <taxon>Wohlfahrtiimonas</taxon>
    </lineage>
</organism>
<name>A0ABP9MQV3_9GAMM</name>
<evidence type="ECO:0008006" key="3">
    <source>
        <dbReference type="Google" id="ProtNLM"/>
    </source>
</evidence>
<evidence type="ECO:0000313" key="2">
    <source>
        <dbReference type="Proteomes" id="UP001500631"/>
    </source>
</evidence>
<evidence type="ECO:0000313" key="1">
    <source>
        <dbReference type="EMBL" id="GAA5099108.1"/>
    </source>
</evidence>
<keyword evidence="2" id="KW-1185">Reference proteome</keyword>
<dbReference type="Proteomes" id="UP001500631">
    <property type="component" value="Unassembled WGS sequence"/>
</dbReference>
<reference evidence="2" key="1">
    <citation type="journal article" date="2019" name="Int. J. Syst. Evol. Microbiol.">
        <title>The Global Catalogue of Microorganisms (GCM) 10K type strain sequencing project: providing services to taxonomists for standard genome sequencing and annotation.</title>
        <authorList>
            <consortium name="The Broad Institute Genomics Platform"/>
            <consortium name="The Broad Institute Genome Sequencing Center for Infectious Disease"/>
            <person name="Wu L."/>
            <person name="Ma J."/>
        </authorList>
    </citation>
    <scope>NUCLEOTIDE SEQUENCE [LARGE SCALE GENOMIC DNA]</scope>
    <source>
        <strain evidence="2">JCM 18424</strain>
    </source>
</reference>
<accession>A0ABP9MQV3</accession>
<proteinExistence type="predicted"/>
<dbReference type="Pfam" id="PF06995">
    <property type="entry name" value="Phage_P2_GpU"/>
    <property type="match status" value="1"/>
</dbReference>
<comment type="caution">
    <text evidence="1">The sequence shown here is derived from an EMBL/GenBank/DDBJ whole genome shotgun (WGS) entry which is preliminary data.</text>
</comment>
<dbReference type="RefSeq" id="WP_345667512.1">
    <property type="nucleotide sequence ID" value="NZ_BAABKE010000004.1"/>
</dbReference>
<dbReference type="EMBL" id="BAABKE010000004">
    <property type="protein sequence ID" value="GAA5099108.1"/>
    <property type="molecule type" value="Genomic_DNA"/>
</dbReference>